<evidence type="ECO:0000313" key="1">
    <source>
        <dbReference type="EMBL" id="TQD69998.1"/>
    </source>
</evidence>
<organism evidence="1 2">
    <name type="scientific">Malus baccata</name>
    <name type="common">Siberian crab apple</name>
    <name type="synonym">Pyrus baccata</name>
    <dbReference type="NCBI Taxonomy" id="106549"/>
    <lineage>
        <taxon>Eukaryota</taxon>
        <taxon>Viridiplantae</taxon>
        <taxon>Streptophyta</taxon>
        <taxon>Embryophyta</taxon>
        <taxon>Tracheophyta</taxon>
        <taxon>Spermatophyta</taxon>
        <taxon>Magnoliopsida</taxon>
        <taxon>eudicotyledons</taxon>
        <taxon>Gunneridae</taxon>
        <taxon>Pentapetalae</taxon>
        <taxon>rosids</taxon>
        <taxon>fabids</taxon>
        <taxon>Rosales</taxon>
        <taxon>Rosaceae</taxon>
        <taxon>Amygdaloideae</taxon>
        <taxon>Maleae</taxon>
        <taxon>Malus</taxon>
    </lineage>
</organism>
<comment type="caution">
    <text evidence="1">The sequence shown here is derived from an EMBL/GenBank/DDBJ whole genome shotgun (WGS) entry which is preliminary data.</text>
</comment>
<evidence type="ECO:0000313" key="2">
    <source>
        <dbReference type="Proteomes" id="UP000315295"/>
    </source>
</evidence>
<dbReference type="AlphaFoldDB" id="A0A540K6Z4"/>
<proteinExistence type="predicted"/>
<gene>
    <name evidence="1" type="ORF">C1H46_044469</name>
</gene>
<dbReference type="EMBL" id="VIEB01002136">
    <property type="protein sequence ID" value="TQD69998.1"/>
    <property type="molecule type" value="Genomic_DNA"/>
</dbReference>
<accession>A0A540K6Z4</accession>
<dbReference type="Proteomes" id="UP000315295">
    <property type="component" value="Unassembled WGS sequence"/>
</dbReference>
<protein>
    <submittedName>
        <fullName evidence="1">Uncharacterized protein</fullName>
    </submittedName>
</protein>
<sequence length="57" mass="6092">MLNSALQLNRLQAKSTTASRGSAAPFSCCSTTSCYCRASISPLNRADESLHTTHLAF</sequence>
<name>A0A540K6Z4_MALBA</name>
<keyword evidence="2" id="KW-1185">Reference proteome</keyword>
<reference evidence="1 2" key="1">
    <citation type="journal article" date="2019" name="G3 (Bethesda)">
        <title>Sequencing of a Wild Apple (Malus baccata) Genome Unravels the Differences Between Cultivated and Wild Apple Species Regarding Disease Resistance and Cold Tolerance.</title>
        <authorList>
            <person name="Chen X."/>
        </authorList>
    </citation>
    <scope>NUCLEOTIDE SEQUENCE [LARGE SCALE GENOMIC DNA]</scope>
    <source>
        <strain evidence="2">cv. Shandingzi</strain>
        <tissue evidence="1">Leaves</tissue>
    </source>
</reference>